<protein>
    <recommendedName>
        <fullName evidence="2">Lipoyl-binding domain-containing protein</fullName>
    </recommendedName>
</protein>
<dbReference type="AlphaFoldDB" id="A0A645B1W6"/>
<evidence type="ECO:0000256" key="1">
    <source>
        <dbReference type="ARBA" id="ARBA00023267"/>
    </source>
</evidence>
<dbReference type="InterPro" id="IPR000089">
    <property type="entry name" value="Biotin_lipoyl"/>
</dbReference>
<evidence type="ECO:0000259" key="2">
    <source>
        <dbReference type="PROSITE" id="PS50968"/>
    </source>
</evidence>
<evidence type="ECO:0000313" key="3">
    <source>
        <dbReference type="EMBL" id="MPM59048.1"/>
    </source>
</evidence>
<dbReference type="CDD" id="cd06850">
    <property type="entry name" value="biotinyl_domain"/>
    <property type="match status" value="1"/>
</dbReference>
<dbReference type="PROSITE" id="PS00188">
    <property type="entry name" value="BIOTIN"/>
    <property type="match status" value="1"/>
</dbReference>
<dbReference type="FunFam" id="2.40.50.100:FF:000003">
    <property type="entry name" value="Acetyl-CoA carboxylase biotin carboxyl carrier protein"/>
    <property type="match status" value="1"/>
</dbReference>
<dbReference type="PROSITE" id="PS50968">
    <property type="entry name" value="BIOTINYL_LIPOYL"/>
    <property type="match status" value="1"/>
</dbReference>
<reference evidence="3" key="1">
    <citation type="submission" date="2019-08" db="EMBL/GenBank/DDBJ databases">
        <authorList>
            <person name="Kucharzyk K."/>
            <person name="Murdoch R.W."/>
            <person name="Higgins S."/>
            <person name="Loffler F."/>
        </authorList>
    </citation>
    <scope>NUCLEOTIDE SEQUENCE</scope>
</reference>
<dbReference type="InterPro" id="IPR050709">
    <property type="entry name" value="Biotin_Carboxyl_Carrier/Decarb"/>
</dbReference>
<comment type="caution">
    <text evidence="3">The sequence shown here is derived from an EMBL/GenBank/DDBJ whole genome shotgun (WGS) entry which is preliminary data.</text>
</comment>
<accession>A0A645B1W6</accession>
<dbReference type="PANTHER" id="PTHR45266">
    <property type="entry name" value="OXALOACETATE DECARBOXYLASE ALPHA CHAIN"/>
    <property type="match status" value="1"/>
</dbReference>
<dbReference type="InterPro" id="IPR001882">
    <property type="entry name" value="Biotin_BS"/>
</dbReference>
<organism evidence="3">
    <name type="scientific">bioreactor metagenome</name>
    <dbReference type="NCBI Taxonomy" id="1076179"/>
    <lineage>
        <taxon>unclassified sequences</taxon>
        <taxon>metagenomes</taxon>
        <taxon>ecological metagenomes</taxon>
    </lineage>
</organism>
<name>A0A645B1W6_9ZZZZ</name>
<feature type="domain" description="Lipoyl-binding" evidence="2">
    <location>
        <begin position="31"/>
        <end position="109"/>
    </location>
</feature>
<dbReference type="EMBL" id="VSSQ01017096">
    <property type="protein sequence ID" value="MPM59048.1"/>
    <property type="molecule type" value="Genomic_DNA"/>
</dbReference>
<dbReference type="PANTHER" id="PTHR45266:SF3">
    <property type="entry name" value="OXALOACETATE DECARBOXYLASE ALPHA CHAIN"/>
    <property type="match status" value="1"/>
</dbReference>
<gene>
    <name evidence="3" type="ORF">SDC9_105886</name>
</gene>
<sequence length="109" mass="12157">MKETSTPALKYDTIATEEGVFQTTLTRKYLNRKSYAPLNIKNVISAIPGTVTKLMVSEGDEVSEGDILLELEAMKMHNKILAPMTGKIKAINVKEGERIPKNTLMVEFE</sequence>
<dbReference type="SUPFAM" id="SSF51230">
    <property type="entry name" value="Single hybrid motif"/>
    <property type="match status" value="1"/>
</dbReference>
<dbReference type="Gene3D" id="2.40.50.100">
    <property type="match status" value="1"/>
</dbReference>
<proteinExistence type="predicted"/>
<keyword evidence="1" id="KW-0092">Biotin</keyword>
<dbReference type="InterPro" id="IPR011053">
    <property type="entry name" value="Single_hybrid_motif"/>
</dbReference>
<dbReference type="Pfam" id="PF00364">
    <property type="entry name" value="Biotin_lipoyl"/>
    <property type="match status" value="1"/>
</dbReference>